<keyword evidence="8" id="KW-0456">Lyase</keyword>
<name>A0A0U0W9Q2_MYCBE</name>
<evidence type="ECO:0000256" key="7">
    <source>
        <dbReference type="ARBA" id="ARBA00023115"/>
    </source>
</evidence>
<dbReference type="Gene3D" id="2.40.37.10">
    <property type="entry name" value="Lyase, Ornithine Decarboxylase, Chain A, domain 1"/>
    <property type="match status" value="1"/>
</dbReference>
<evidence type="ECO:0000313" key="17">
    <source>
        <dbReference type="Proteomes" id="UP000198875"/>
    </source>
</evidence>
<dbReference type="InterPro" id="IPR022644">
    <property type="entry name" value="De-COase2_N"/>
</dbReference>
<evidence type="ECO:0000256" key="4">
    <source>
        <dbReference type="ARBA" id="ARBA00022679"/>
    </source>
</evidence>
<comment type="pathway">
    <text evidence="11">Amine and polyamine biosynthesis; spermidine biosynthesis; spermidine from putrescine: step 1/1.</text>
</comment>
<evidence type="ECO:0000256" key="3">
    <source>
        <dbReference type="ARBA" id="ARBA00008872"/>
    </source>
</evidence>
<keyword evidence="11" id="KW-0745">Spermidine biosynthesis</keyword>
<dbReference type="AlphaFoldDB" id="A0A0U0W9Q2"/>
<comment type="cofactor">
    <cofactor evidence="1 12">
        <name>pyridoxal 5'-phosphate</name>
        <dbReference type="ChEBI" id="CHEBI:597326"/>
    </cofactor>
</comment>
<organism evidence="16 17">
    <name type="scientific">Mycobacterium bohemicum DSM 44277</name>
    <dbReference type="NCBI Taxonomy" id="1236609"/>
    <lineage>
        <taxon>Bacteria</taxon>
        <taxon>Bacillati</taxon>
        <taxon>Actinomycetota</taxon>
        <taxon>Actinomycetes</taxon>
        <taxon>Mycobacteriales</taxon>
        <taxon>Mycobacteriaceae</taxon>
        <taxon>Mycobacterium</taxon>
    </lineage>
</organism>
<dbReference type="InterPro" id="IPR029063">
    <property type="entry name" value="SAM-dependent_MTases_sf"/>
</dbReference>
<dbReference type="CDD" id="cd00622">
    <property type="entry name" value="PLPDE_III_ODC"/>
    <property type="match status" value="1"/>
</dbReference>
<dbReference type="PRINTS" id="PR01179">
    <property type="entry name" value="ODADCRBXLASE"/>
</dbReference>
<dbReference type="EMBL" id="CSTD01000002">
    <property type="protein sequence ID" value="CPR10846.1"/>
    <property type="molecule type" value="Genomic_DNA"/>
</dbReference>
<keyword evidence="4 11" id="KW-0808">Transferase</keyword>
<dbReference type="RefSeq" id="WP_245837093.1">
    <property type="nucleotide sequence ID" value="NZ_CSTD01000002.1"/>
</dbReference>
<dbReference type="GO" id="GO:0008295">
    <property type="term" value="P:spermidine biosynthetic process"/>
    <property type="evidence" value="ECO:0007669"/>
    <property type="project" value="UniProtKB-UniRule"/>
</dbReference>
<gene>
    <name evidence="11" type="primary">speE</name>
    <name evidence="16" type="ORF">BN971_02117</name>
</gene>
<dbReference type="PANTHER" id="PTHR11482:SF6">
    <property type="entry name" value="ORNITHINE DECARBOXYLASE 1-RELATED"/>
    <property type="match status" value="1"/>
</dbReference>
<evidence type="ECO:0000256" key="13">
    <source>
        <dbReference type="PROSITE-ProRule" id="PRU00354"/>
    </source>
</evidence>
<comment type="caution">
    <text evidence="11">Lacks conserved residue(s) required for the propagation of feature annotation.</text>
</comment>
<comment type="pathway">
    <text evidence="9">Amine and polyamine biosynthesis; putrescine biosynthesis via L-ornithine pathway; putrescine from L-ornithine: step 1/1.</text>
</comment>
<dbReference type="InterPro" id="IPR022643">
    <property type="entry name" value="De-COase2_C"/>
</dbReference>
<evidence type="ECO:0000256" key="9">
    <source>
        <dbReference type="ARBA" id="ARBA00034115"/>
    </source>
</evidence>
<dbReference type="InterPro" id="IPR009006">
    <property type="entry name" value="Ala_racemase/Decarboxylase_C"/>
</dbReference>
<feature type="binding site" evidence="11">
    <location>
        <position position="428"/>
    </location>
    <ligand>
        <name>spermidine</name>
        <dbReference type="ChEBI" id="CHEBI:57834"/>
    </ligand>
</feature>
<evidence type="ECO:0000256" key="12">
    <source>
        <dbReference type="PIRSR" id="PIRSR600183-50"/>
    </source>
</evidence>
<dbReference type="InterPro" id="IPR001045">
    <property type="entry name" value="Spermi_synthase"/>
</dbReference>
<comment type="catalytic activity">
    <reaction evidence="11">
        <text>S-adenosyl 3-(methylsulfanyl)propylamine + putrescine = S-methyl-5'-thioadenosine + spermidine + H(+)</text>
        <dbReference type="Rhea" id="RHEA:12721"/>
        <dbReference type="ChEBI" id="CHEBI:15378"/>
        <dbReference type="ChEBI" id="CHEBI:17509"/>
        <dbReference type="ChEBI" id="CHEBI:57443"/>
        <dbReference type="ChEBI" id="CHEBI:57834"/>
        <dbReference type="ChEBI" id="CHEBI:326268"/>
        <dbReference type="EC" id="2.5.1.16"/>
    </reaction>
</comment>
<comment type="similarity">
    <text evidence="3 14">Belongs to the Orn/Lys/Arg decarboxylase class-II family.</text>
</comment>
<reference evidence="16 17" key="1">
    <citation type="submission" date="2015-03" db="EMBL/GenBank/DDBJ databases">
        <authorList>
            <person name="Murphy D."/>
        </authorList>
    </citation>
    <scope>NUCLEOTIDE SEQUENCE [LARGE SCALE GENOMIC DNA]</scope>
    <source>
        <strain evidence="16 17">DSM 44277</strain>
    </source>
</reference>
<comment type="catalytic activity">
    <reaction evidence="10">
        <text>L-ornithine + H(+) = putrescine + CO2</text>
        <dbReference type="Rhea" id="RHEA:22964"/>
        <dbReference type="ChEBI" id="CHEBI:15378"/>
        <dbReference type="ChEBI" id="CHEBI:16526"/>
        <dbReference type="ChEBI" id="CHEBI:46911"/>
        <dbReference type="ChEBI" id="CHEBI:326268"/>
        <dbReference type="EC" id="4.1.1.17"/>
    </reaction>
</comment>
<dbReference type="CDD" id="cd02440">
    <property type="entry name" value="AdoMet_MTases"/>
    <property type="match status" value="1"/>
</dbReference>
<evidence type="ECO:0000256" key="1">
    <source>
        <dbReference type="ARBA" id="ARBA00001933"/>
    </source>
</evidence>
<dbReference type="SUPFAM" id="SSF51419">
    <property type="entry name" value="PLP-binding barrel"/>
    <property type="match status" value="1"/>
</dbReference>
<dbReference type="PROSITE" id="PS00878">
    <property type="entry name" value="ODR_DC_2_1"/>
    <property type="match status" value="1"/>
</dbReference>
<dbReference type="GO" id="GO:0004766">
    <property type="term" value="F:spermidine synthase activity"/>
    <property type="evidence" value="ECO:0007669"/>
    <property type="project" value="UniProtKB-UniRule"/>
</dbReference>
<dbReference type="SUPFAM" id="SSF50621">
    <property type="entry name" value="Alanine racemase C-terminal domain-like"/>
    <property type="match status" value="1"/>
</dbReference>
<dbReference type="InterPro" id="IPR000183">
    <property type="entry name" value="Orn/DAP/Arg_de-COase"/>
</dbReference>
<feature type="binding site" evidence="11">
    <location>
        <begin position="509"/>
        <end position="510"/>
    </location>
    <ligand>
        <name>S-methyl-5'-thioadenosine</name>
        <dbReference type="ChEBI" id="CHEBI:17509"/>
    </ligand>
</feature>
<dbReference type="Pfam" id="PF01564">
    <property type="entry name" value="Spermine_synth"/>
    <property type="match status" value="1"/>
</dbReference>
<dbReference type="InterPro" id="IPR022653">
    <property type="entry name" value="De-COase2_pyr-phos_BS"/>
</dbReference>
<dbReference type="InterPro" id="IPR002433">
    <property type="entry name" value="Orn_de-COase"/>
</dbReference>
<comment type="function">
    <text evidence="11">Catalyzes the irreversible transfer of a propylamine group from the amino donor S-adenosylmethioninamine (decarboxy-AdoMet) to putrescine (1,4-diaminobutane) to yield spermidine.</text>
</comment>
<feature type="binding site" evidence="11">
    <location>
        <position position="535"/>
    </location>
    <ligand>
        <name>S-methyl-5'-thioadenosine</name>
        <dbReference type="ChEBI" id="CHEBI:17509"/>
    </ligand>
</feature>
<feature type="modified residue" description="N6-(pyridoxal phosphate)lysine" evidence="12">
    <location>
        <position position="35"/>
    </location>
</feature>
<keyword evidence="7 11" id="KW-0620">Polyamine biosynthesis</keyword>
<evidence type="ECO:0000256" key="6">
    <source>
        <dbReference type="ARBA" id="ARBA00022898"/>
    </source>
</evidence>
<dbReference type="PANTHER" id="PTHR11482">
    <property type="entry name" value="ARGININE/DIAMINOPIMELATE/ORNITHINE DECARBOXYLASE"/>
    <property type="match status" value="1"/>
</dbReference>
<dbReference type="Gene3D" id="3.40.50.150">
    <property type="entry name" value="Vaccinia Virus protein VP39"/>
    <property type="match status" value="1"/>
</dbReference>
<evidence type="ECO:0000256" key="14">
    <source>
        <dbReference type="RuleBase" id="RU003737"/>
    </source>
</evidence>
<feature type="domain" description="PABS" evidence="15">
    <location>
        <begin position="369"/>
        <end position="613"/>
    </location>
</feature>
<dbReference type="FunFam" id="3.20.20.10:FF:000008">
    <property type="entry name" value="Ornithine decarboxylase"/>
    <property type="match status" value="1"/>
</dbReference>
<dbReference type="EC" id="2.5.1.16" evidence="11"/>
<comment type="subunit">
    <text evidence="11">Homodimer or homotetramer.</text>
</comment>
<dbReference type="UniPathway" id="UPA00248">
    <property type="reaction ID" value="UER00314"/>
</dbReference>
<feature type="binding site" evidence="11">
    <location>
        <position position="471"/>
    </location>
    <ligand>
        <name>S-methyl-5'-thioadenosine</name>
        <dbReference type="ChEBI" id="CHEBI:17509"/>
    </ligand>
</feature>
<protein>
    <recommendedName>
        <fullName evidence="11">Polyamine aminopropyltransferase</fullName>
    </recommendedName>
    <alternativeName>
        <fullName evidence="11">Putrescine aminopropyltransferase</fullName>
        <shortName evidence="11">PAPT</shortName>
    </alternativeName>
    <alternativeName>
        <fullName evidence="11">Spermidine synthase</fullName>
        <shortName evidence="11">SPDS</shortName>
        <shortName evidence="11">SPDSY</shortName>
        <ecNumber evidence="11">2.5.1.16</ecNumber>
    </alternativeName>
</protein>
<evidence type="ECO:0000256" key="10">
    <source>
        <dbReference type="ARBA" id="ARBA00049127"/>
    </source>
</evidence>
<dbReference type="HAMAP" id="MF_00198">
    <property type="entry name" value="Spermidine_synth"/>
    <property type="match status" value="1"/>
</dbReference>
<feature type="binding site" evidence="11">
    <location>
        <position position="452"/>
    </location>
    <ligand>
        <name>spermidine</name>
        <dbReference type="ChEBI" id="CHEBI:57834"/>
    </ligand>
</feature>
<evidence type="ECO:0000313" key="16">
    <source>
        <dbReference type="EMBL" id="CPR10846.1"/>
    </source>
</evidence>
<feature type="binding site" evidence="11">
    <location>
        <position position="398"/>
    </location>
    <ligand>
        <name>S-methyl-5'-thioadenosine</name>
        <dbReference type="ChEBI" id="CHEBI:17509"/>
    </ligand>
</feature>
<dbReference type="PRINTS" id="PR01182">
    <property type="entry name" value="ORNDCRBXLASE"/>
</dbReference>
<comment type="similarity">
    <text evidence="2 11">Belongs to the spermidine/spermine synthase family.</text>
</comment>
<keyword evidence="6 12" id="KW-0663">Pyridoxal phosphate</keyword>
<accession>A0A0U0W9Q2</accession>
<keyword evidence="5" id="KW-0210">Decarboxylase</keyword>
<sequence>MPETPLLTMDLDRVRVNVRALRALLPGARIRYAVKANPAQAVLRLLADEGAAFDVASVGEIDACASAGVGARLLSYGNPIHHSAAVAAARTRGVRRFAFDTELGLTAIAEGAAEAGAECHVECRIAPAFPSSVTPFAHKFGCAPEAAPALLRRARHLGLRPDGVCFHVGSQQLQPGAWELGIRSAAAIFDELEDLTTLNVGGGFPLPYATGAPPLEAFADAILSALARHFGSRQPRLVIEPGRVLVGSAGTISCEVVSVRAGTDGRRWVYLDIGRYGGLAETENEYIRYRLGTERDADPLSDAVVAGPTCDGDDVLYRSYPLPVTLRPGDRVRIEDTGAYTASYSSTAFNGFAPLTTTFVGGPACAAPPREITETLAPGLTRSWRVSEVICETRTPYQHVVIGRTCQGVSLFSDGERQSTELSQLVYHEALLVPALLLAGRVERVLVIGSGEGVVSQLAVAAGATHVDHVDIDAEAVRMCARHLPYGYGVDELRSAERGLGPVTVHYCDGWTFVSRVRVPYDVVVVDLPDERAEPAQHNRLYDADFLERCRDIAGVAGVVVTQAGCPTLWRNGSLRGAWRRFRDVFDDVVYFGSDEHEWAFLSGLSARRPDDPVAAMAARLPALRYRPRTIDAESLVSSAVPPKTLRRLPDMWPRSQ</sequence>
<dbReference type="GO" id="GO:0004586">
    <property type="term" value="F:ornithine decarboxylase activity"/>
    <property type="evidence" value="ECO:0007669"/>
    <property type="project" value="UniProtKB-EC"/>
</dbReference>
<dbReference type="GO" id="GO:0033387">
    <property type="term" value="P:putrescine biosynthetic process from arginine, via ornithine"/>
    <property type="evidence" value="ECO:0007669"/>
    <property type="project" value="TreeGrafter"/>
</dbReference>
<dbReference type="Pfam" id="PF02784">
    <property type="entry name" value="Orn_Arg_deC_N"/>
    <property type="match status" value="1"/>
</dbReference>
<dbReference type="SUPFAM" id="SSF53335">
    <property type="entry name" value="S-adenosyl-L-methionine-dependent methyltransferases"/>
    <property type="match status" value="1"/>
</dbReference>
<dbReference type="InterPro" id="IPR029066">
    <property type="entry name" value="PLP-binding_barrel"/>
</dbReference>
<feature type="active site" description="Proton donor" evidence="12">
    <location>
        <position position="310"/>
    </location>
</feature>
<dbReference type="Pfam" id="PF00278">
    <property type="entry name" value="Orn_DAP_Arg_deC"/>
    <property type="match status" value="1"/>
</dbReference>
<dbReference type="GO" id="GO:0005737">
    <property type="term" value="C:cytoplasm"/>
    <property type="evidence" value="ECO:0007669"/>
    <property type="project" value="TreeGrafter"/>
</dbReference>
<evidence type="ECO:0000259" key="15">
    <source>
        <dbReference type="PROSITE" id="PS51006"/>
    </source>
</evidence>
<evidence type="ECO:0000256" key="5">
    <source>
        <dbReference type="ARBA" id="ARBA00022793"/>
    </source>
</evidence>
<dbReference type="PROSITE" id="PS51006">
    <property type="entry name" value="PABS_2"/>
    <property type="match status" value="1"/>
</dbReference>
<evidence type="ECO:0000256" key="11">
    <source>
        <dbReference type="HAMAP-Rule" id="MF_00198"/>
    </source>
</evidence>
<dbReference type="Proteomes" id="UP000198875">
    <property type="component" value="Unassembled WGS sequence"/>
</dbReference>
<dbReference type="InterPro" id="IPR030374">
    <property type="entry name" value="PABS"/>
</dbReference>
<evidence type="ECO:0000256" key="2">
    <source>
        <dbReference type="ARBA" id="ARBA00007867"/>
    </source>
</evidence>
<proteinExistence type="inferred from homology"/>
<feature type="active site" description="Proton acceptor" evidence="11 13">
    <location>
        <position position="527"/>
    </location>
</feature>
<evidence type="ECO:0000256" key="8">
    <source>
        <dbReference type="ARBA" id="ARBA00023239"/>
    </source>
</evidence>
<dbReference type="Gene3D" id="3.20.20.10">
    <property type="entry name" value="Alanine racemase"/>
    <property type="match status" value="1"/>
</dbReference>